<comment type="subunit">
    <text evidence="2">Homotetramer.</text>
</comment>
<keyword evidence="7 8" id="KW-0326">Glycosidase</keyword>
<keyword evidence="6" id="KW-0464">Manganese</keyword>
<dbReference type="RefSeq" id="WP_059067116.1">
    <property type="nucleotide sequence ID" value="NZ_JAOQJX010000021.1"/>
</dbReference>
<dbReference type="SUPFAM" id="SSF56327">
    <property type="entry name" value="LDH C-terminal domain-like"/>
    <property type="match status" value="1"/>
</dbReference>
<dbReference type="Pfam" id="PF11975">
    <property type="entry name" value="Glyco_hydro_4C"/>
    <property type="match status" value="1"/>
</dbReference>
<organism evidence="10 11">
    <name type="scientific">Faecalicatena acetigenes</name>
    <dbReference type="NCBI Taxonomy" id="2981790"/>
    <lineage>
        <taxon>Bacteria</taxon>
        <taxon>Bacillati</taxon>
        <taxon>Bacillota</taxon>
        <taxon>Clostridia</taxon>
        <taxon>Lachnospirales</taxon>
        <taxon>Lachnospiraceae</taxon>
        <taxon>Faecalicatena</taxon>
    </lineage>
</organism>
<comment type="similarity">
    <text evidence="1 8">Belongs to the glycosyl hydrolase 4 family.</text>
</comment>
<dbReference type="PANTHER" id="PTHR32092:SF5">
    <property type="entry name" value="6-PHOSPHO-BETA-GLUCOSIDASE"/>
    <property type="match status" value="1"/>
</dbReference>
<dbReference type="InterPro" id="IPR001088">
    <property type="entry name" value="Glyco_hydro_4"/>
</dbReference>
<evidence type="ECO:0000313" key="11">
    <source>
        <dbReference type="Proteomes" id="UP001652394"/>
    </source>
</evidence>
<evidence type="ECO:0000256" key="5">
    <source>
        <dbReference type="ARBA" id="ARBA00023027"/>
    </source>
</evidence>
<dbReference type="PANTHER" id="PTHR32092">
    <property type="entry name" value="6-PHOSPHO-BETA-GLUCOSIDASE-RELATED"/>
    <property type="match status" value="1"/>
</dbReference>
<evidence type="ECO:0000256" key="1">
    <source>
        <dbReference type="ARBA" id="ARBA00010141"/>
    </source>
</evidence>
<evidence type="ECO:0000256" key="2">
    <source>
        <dbReference type="ARBA" id="ARBA00011881"/>
    </source>
</evidence>
<protein>
    <recommendedName>
        <fullName evidence="9">Glycosyl hydrolase family 4 C-terminal domain-containing protein</fullName>
    </recommendedName>
</protein>
<dbReference type="EMBL" id="JAOQJX010000021">
    <property type="protein sequence ID" value="MCU6748380.1"/>
    <property type="molecule type" value="Genomic_DNA"/>
</dbReference>
<evidence type="ECO:0000256" key="3">
    <source>
        <dbReference type="ARBA" id="ARBA00022723"/>
    </source>
</evidence>
<keyword evidence="4 8" id="KW-0378">Hydrolase</keyword>
<evidence type="ECO:0000313" key="10">
    <source>
        <dbReference type="EMBL" id="MCU6748380.1"/>
    </source>
</evidence>
<proteinExistence type="inferred from homology"/>
<evidence type="ECO:0000256" key="6">
    <source>
        <dbReference type="ARBA" id="ARBA00023211"/>
    </source>
</evidence>
<dbReference type="Gene3D" id="3.40.50.720">
    <property type="entry name" value="NAD(P)-binding Rossmann-like Domain"/>
    <property type="match status" value="1"/>
</dbReference>
<evidence type="ECO:0000259" key="9">
    <source>
        <dbReference type="Pfam" id="PF11975"/>
    </source>
</evidence>
<keyword evidence="3" id="KW-0479">Metal-binding</keyword>
<dbReference type="InterPro" id="IPR015955">
    <property type="entry name" value="Lactate_DH/Glyco_Ohase_4_C"/>
</dbReference>
<name>A0ABT2TDM1_9FIRM</name>
<dbReference type="PRINTS" id="PR00732">
    <property type="entry name" value="GLHYDRLASE4"/>
</dbReference>
<reference evidence="10 11" key="1">
    <citation type="journal article" date="2021" name="ISME Commun">
        <title>Automated analysis of genomic sequences facilitates high-throughput and comprehensive description of bacteria.</title>
        <authorList>
            <person name="Hitch T.C.A."/>
        </authorList>
    </citation>
    <scope>NUCLEOTIDE SEQUENCE [LARGE SCALE GENOMIC DNA]</scope>
    <source>
        <strain evidence="10 11">H2_18</strain>
    </source>
</reference>
<keyword evidence="5 8" id="KW-0520">NAD</keyword>
<evidence type="ECO:0000256" key="8">
    <source>
        <dbReference type="RuleBase" id="RU361152"/>
    </source>
</evidence>
<comment type="caution">
    <text evidence="10">The sequence shown here is derived from an EMBL/GenBank/DDBJ whole genome shotgun (WGS) entry which is preliminary data.</text>
</comment>
<dbReference type="Gene3D" id="3.90.110.10">
    <property type="entry name" value="Lactate dehydrogenase/glycoside hydrolase, family 4, C-terminal"/>
    <property type="match status" value="1"/>
</dbReference>
<gene>
    <name evidence="10" type="ORF">OCV51_12055</name>
</gene>
<accession>A0ABT2TDM1</accession>
<dbReference type="InterPro" id="IPR022616">
    <property type="entry name" value="Glyco_hydro_4_C"/>
</dbReference>
<dbReference type="InterPro" id="IPR036291">
    <property type="entry name" value="NAD(P)-bd_dom_sf"/>
</dbReference>
<sequence length="474" mass="53209">MKERNMILANIGSGSSYLPDIAEMLIERRDKMPIKEWRLMDIDEYRLNCTGKYVQKMFEDANMPTKIVLTNNLEEAVQNCDFVICTIRPGKSDARNLDETIPFKHGLIGQETTAPGGMIMGFKSIPPILEIARAIEEYAKKSCYLINLANPSGMIAEALNRYSNIKYAGLCNGPTVIRTAMKEIYGQENSEDVFVEVIGLNHLIWCKVFVKGEDVTDEAFEKLLEWSAENIPALRKEFVEPALEKFIGYIPMGPYLEFYYDFPNSFKDLQDYSGNHWASMLAHVQKQVGDVLDDLVMPEHATRAECVKIVEKRTFELYDKLDPRAYPLAANTRGGKGYGEAGITLINAIWNNTNEIFSPDVASMGCIQEFDPNCVCTTTSLVNAAGIHPICFPKLPGHMMSKIYAAKEYEKLAVEAAVTGSYHAALEALVANPLVNSYYNAKSALNELLILEKEYLPQFKDVIEALEKGQEPLN</sequence>
<dbReference type="SUPFAM" id="SSF51735">
    <property type="entry name" value="NAD(P)-binding Rossmann-fold domains"/>
    <property type="match status" value="1"/>
</dbReference>
<keyword evidence="11" id="KW-1185">Reference proteome</keyword>
<evidence type="ECO:0000256" key="4">
    <source>
        <dbReference type="ARBA" id="ARBA00022801"/>
    </source>
</evidence>
<comment type="cofactor">
    <cofactor evidence="8">
        <name>NAD(+)</name>
        <dbReference type="ChEBI" id="CHEBI:57540"/>
    </cofactor>
    <text evidence="8">Binds 1 NAD(+) per subunit.</text>
</comment>
<evidence type="ECO:0000256" key="7">
    <source>
        <dbReference type="ARBA" id="ARBA00023295"/>
    </source>
</evidence>
<dbReference type="Proteomes" id="UP001652394">
    <property type="component" value="Unassembled WGS sequence"/>
</dbReference>
<feature type="domain" description="Glycosyl hydrolase family 4 C-terminal" evidence="9">
    <location>
        <begin position="197"/>
        <end position="435"/>
    </location>
</feature>
<dbReference type="Pfam" id="PF02056">
    <property type="entry name" value="Glyco_hydro_4"/>
    <property type="match status" value="1"/>
</dbReference>